<gene>
    <name evidence="6" type="ORF">AMJ39_03665</name>
</gene>
<organism evidence="6 7">
    <name type="scientific">candidate division TA06 bacterium DG_24</name>
    <dbReference type="NCBI Taxonomy" id="1703770"/>
    <lineage>
        <taxon>Bacteria</taxon>
        <taxon>Bacteria division TA06</taxon>
    </lineage>
</organism>
<dbReference type="CDD" id="cd03230">
    <property type="entry name" value="ABC_DR_subfamily_A"/>
    <property type="match status" value="1"/>
</dbReference>
<dbReference type="PROSITE" id="PS50893">
    <property type="entry name" value="ABC_TRANSPORTER_2"/>
    <property type="match status" value="1"/>
</dbReference>
<comment type="caution">
    <text evidence="6">The sequence shown here is derived from an EMBL/GenBank/DDBJ whole genome shotgun (WGS) entry which is preliminary data.</text>
</comment>
<dbReference type="Gene3D" id="3.40.50.300">
    <property type="entry name" value="P-loop containing nucleotide triphosphate hydrolases"/>
    <property type="match status" value="1"/>
</dbReference>
<evidence type="ECO:0000259" key="5">
    <source>
        <dbReference type="PROSITE" id="PS50893"/>
    </source>
</evidence>
<keyword evidence="4" id="KW-0067">ATP-binding</keyword>
<reference evidence="6 7" key="1">
    <citation type="journal article" date="2015" name="Microbiome">
        <title>Genomic resolution of linkages in carbon, nitrogen, and sulfur cycling among widespread estuary sediment bacteria.</title>
        <authorList>
            <person name="Baker B.J."/>
            <person name="Lazar C.S."/>
            <person name="Teske A.P."/>
            <person name="Dick G.J."/>
        </authorList>
    </citation>
    <scope>NUCLEOTIDE SEQUENCE [LARGE SCALE GENOMIC DNA]</scope>
    <source>
        <strain evidence="6">DG_24</strain>
    </source>
</reference>
<sequence>MTARLSTEGVGKSFGTHRVLSDVDLEVRSGETLGLFGPNGSGKTTLTYILATLLQPSEGVVKFDGDDWRTRPRGIRRQIGFLSHRAQLYGELTARENLEFYAGIYGVPHRRARARELLELVSLAPFEGEEVKVFSRGMTQRLSVAKALLHDPPVLLFDEPFEGLDASGREIVCDIMERERERGKAVFLVTHDLELAHRLATELVLLVDGTIARRYDTSSVGLGEVDTEYRRYTEGEKDQIVGGGARYSWPEAFCF</sequence>
<accession>A0A0S7WTX4</accession>
<dbReference type="EMBL" id="LIZS01000015">
    <property type="protein sequence ID" value="KPJ53618.1"/>
    <property type="molecule type" value="Genomic_DNA"/>
</dbReference>
<dbReference type="GO" id="GO:0005524">
    <property type="term" value="F:ATP binding"/>
    <property type="evidence" value="ECO:0007669"/>
    <property type="project" value="UniProtKB-KW"/>
</dbReference>
<protein>
    <recommendedName>
        <fullName evidence="5">ABC transporter domain-containing protein</fullName>
    </recommendedName>
</protein>
<evidence type="ECO:0000313" key="7">
    <source>
        <dbReference type="Proteomes" id="UP000052008"/>
    </source>
</evidence>
<dbReference type="AlphaFoldDB" id="A0A0S7WTX4"/>
<dbReference type="STRING" id="1703770.AMJ39_03665"/>
<dbReference type="Pfam" id="PF00005">
    <property type="entry name" value="ABC_tran"/>
    <property type="match status" value="1"/>
</dbReference>
<evidence type="ECO:0000256" key="1">
    <source>
        <dbReference type="ARBA" id="ARBA00005417"/>
    </source>
</evidence>
<dbReference type="Proteomes" id="UP000052008">
    <property type="component" value="Unassembled WGS sequence"/>
</dbReference>
<evidence type="ECO:0000313" key="6">
    <source>
        <dbReference type="EMBL" id="KPJ53618.1"/>
    </source>
</evidence>
<dbReference type="PANTHER" id="PTHR43335">
    <property type="entry name" value="ABC TRANSPORTER, ATP-BINDING PROTEIN"/>
    <property type="match status" value="1"/>
</dbReference>
<dbReference type="SMART" id="SM00382">
    <property type="entry name" value="AAA"/>
    <property type="match status" value="1"/>
</dbReference>
<dbReference type="GO" id="GO:0016887">
    <property type="term" value="F:ATP hydrolysis activity"/>
    <property type="evidence" value="ECO:0007669"/>
    <property type="project" value="InterPro"/>
</dbReference>
<keyword evidence="2" id="KW-0813">Transport</keyword>
<evidence type="ECO:0000256" key="2">
    <source>
        <dbReference type="ARBA" id="ARBA00022448"/>
    </source>
</evidence>
<keyword evidence="3" id="KW-0547">Nucleotide-binding</keyword>
<dbReference type="SUPFAM" id="SSF52540">
    <property type="entry name" value="P-loop containing nucleoside triphosphate hydrolases"/>
    <property type="match status" value="1"/>
</dbReference>
<name>A0A0S7WTX4_UNCT6</name>
<dbReference type="InterPro" id="IPR003593">
    <property type="entry name" value="AAA+_ATPase"/>
</dbReference>
<evidence type="ECO:0000256" key="4">
    <source>
        <dbReference type="ARBA" id="ARBA00022840"/>
    </source>
</evidence>
<feature type="domain" description="ABC transporter" evidence="5">
    <location>
        <begin position="5"/>
        <end position="233"/>
    </location>
</feature>
<dbReference type="InterPro" id="IPR027417">
    <property type="entry name" value="P-loop_NTPase"/>
</dbReference>
<comment type="similarity">
    <text evidence="1">Belongs to the ABC transporter superfamily.</text>
</comment>
<dbReference type="InterPro" id="IPR003439">
    <property type="entry name" value="ABC_transporter-like_ATP-bd"/>
</dbReference>
<proteinExistence type="inferred from homology"/>
<evidence type="ECO:0000256" key="3">
    <source>
        <dbReference type="ARBA" id="ARBA00022741"/>
    </source>
</evidence>